<dbReference type="EMBL" id="NJHN03000092">
    <property type="protein sequence ID" value="KAH9416416.1"/>
    <property type="molecule type" value="Genomic_DNA"/>
</dbReference>
<keyword evidence="3" id="KW-1185">Reference proteome</keyword>
<reference evidence="2 3" key="1">
    <citation type="journal article" date="2018" name="J. Allergy Clin. Immunol.">
        <title>High-quality assembly of Dermatophagoides pteronyssinus genome and transcriptome reveals a wide range of novel allergens.</title>
        <authorList>
            <person name="Liu X.Y."/>
            <person name="Yang K.Y."/>
            <person name="Wang M.Q."/>
            <person name="Kwok J.S."/>
            <person name="Zeng X."/>
            <person name="Yang Z."/>
            <person name="Xiao X.J."/>
            <person name="Lau C.P."/>
            <person name="Li Y."/>
            <person name="Huang Z.M."/>
            <person name="Ba J.G."/>
            <person name="Yim A.K."/>
            <person name="Ouyang C.Y."/>
            <person name="Ngai S.M."/>
            <person name="Chan T.F."/>
            <person name="Leung E.L."/>
            <person name="Liu L."/>
            <person name="Liu Z.G."/>
            <person name="Tsui S.K."/>
        </authorList>
    </citation>
    <scope>NUCLEOTIDE SEQUENCE [LARGE SCALE GENOMIC DNA]</scope>
    <source>
        <strain evidence="2">Derp</strain>
    </source>
</reference>
<evidence type="ECO:0000256" key="1">
    <source>
        <dbReference type="SAM" id="Phobius"/>
    </source>
</evidence>
<accession>A0ABQ8J1H9</accession>
<name>A0ABQ8J1H9_DERPT</name>
<feature type="transmembrane region" description="Helical" evidence="1">
    <location>
        <begin position="207"/>
        <end position="223"/>
    </location>
</feature>
<protein>
    <submittedName>
        <fullName evidence="2">Uncharacterized protein</fullName>
    </submittedName>
</protein>
<proteinExistence type="predicted"/>
<sequence>NRDILSNVGTAEYRRLLPERLDKNDSIPRLLDILWEICFNTHREQSVSNDNENDVVVGVDGATKILGGKFACTRNRFESGLEAADAVKEARRTTSSILIDVRLESKRNDGGRFGEYDDNTNWIIITSSRFKLTLAIAGINAGIIFVDNKLTKHLVYGHALSLVFLGISVRRNENRSILFILNDDDDDFIESISISAKKKRKKSGKKRSIIGLPWFGILLFFLFKKNKHTFGSALISNSCLVFVTEFDRKSSSPKIEIIWQV</sequence>
<comment type="caution">
    <text evidence="2">The sequence shown here is derived from an EMBL/GenBank/DDBJ whole genome shotgun (WGS) entry which is preliminary data.</text>
</comment>
<keyword evidence="1" id="KW-0472">Membrane</keyword>
<gene>
    <name evidence="2" type="ORF">DERP_012844</name>
</gene>
<keyword evidence="1" id="KW-1133">Transmembrane helix</keyword>
<evidence type="ECO:0000313" key="2">
    <source>
        <dbReference type="EMBL" id="KAH9416416.1"/>
    </source>
</evidence>
<keyword evidence="1" id="KW-0812">Transmembrane</keyword>
<feature type="non-terminal residue" evidence="2">
    <location>
        <position position="1"/>
    </location>
</feature>
<organism evidence="2 3">
    <name type="scientific">Dermatophagoides pteronyssinus</name>
    <name type="common">European house dust mite</name>
    <dbReference type="NCBI Taxonomy" id="6956"/>
    <lineage>
        <taxon>Eukaryota</taxon>
        <taxon>Metazoa</taxon>
        <taxon>Ecdysozoa</taxon>
        <taxon>Arthropoda</taxon>
        <taxon>Chelicerata</taxon>
        <taxon>Arachnida</taxon>
        <taxon>Acari</taxon>
        <taxon>Acariformes</taxon>
        <taxon>Sarcoptiformes</taxon>
        <taxon>Astigmata</taxon>
        <taxon>Psoroptidia</taxon>
        <taxon>Analgoidea</taxon>
        <taxon>Pyroglyphidae</taxon>
        <taxon>Dermatophagoidinae</taxon>
        <taxon>Dermatophagoides</taxon>
    </lineage>
</organism>
<evidence type="ECO:0000313" key="3">
    <source>
        <dbReference type="Proteomes" id="UP000887458"/>
    </source>
</evidence>
<dbReference type="Proteomes" id="UP000887458">
    <property type="component" value="Unassembled WGS sequence"/>
</dbReference>
<reference evidence="2 3" key="2">
    <citation type="journal article" date="2022" name="Mol. Biol. Evol.">
        <title>Comparative Genomics Reveals Insights into the Divergent Evolution of Astigmatic Mites and Household Pest Adaptations.</title>
        <authorList>
            <person name="Xiong Q."/>
            <person name="Wan A.T."/>
            <person name="Liu X."/>
            <person name="Fung C.S."/>
            <person name="Xiao X."/>
            <person name="Malainual N."/>
            <person name="Hou J."/>
            <person name="Wang L."/>
            <person name="Wang M."/>
            <person name="Yang K.Y."/>
            <person name="Cui Y."/>
            <person name="Leung E.L."/>
            <person name="Nong W."/>
            <person name="Shin S.K."/>
            <person name="Au S.W."/>
            <person name="Jeong K.Y."/>
            <person name="Chew F.T."/>
            <person name="Hui J.H."/>
            <person name="Leung T.F."/>
            <person name="Tungtrongchitr A."/>
            <person name="Zhong N."/>
            <person name="Liu Z."/>
            <person name="Tsui S.K."/>
        </authorList>
    </citation>
    <scope>NUCLEOTIDE SEQUENCE [LARGE SCALE GENOMIC DNA]</scope>
    <source>
        <strain evidence="2">Derp</strain>
    </source>
</reference>